<dbReference type="AlphaFoldDB" id="A0A3P3Y8D1"/>
<evidence type="ECO:0000313" key="8">
    <source>
        <dbReference type="Proteomes" id="UP000290189"/>
    </source>
</evidence>
<dbReference type="EMBL" id="OVEO01000005">
    <property type="protein sequence ID" value="SPQ96438.1"/>
    <property type="molecule type" value="Genomic_DNA"/>
</dbReference>
<evidence type="ECO:0000256" key="2">
    <source>
        <dbReference type="ARBA" id="ARBA00022692"/>
    </source>
</evidence>
<sequence>MGRVSRPKMAGNIFGSKRARRSFVIADRRIAYIAGYVILWSAQSLLIKASLRDAAGADASPATDYPYEIMGVTLCTELLKMAVALGLILFSNAEWQSKSASVKTRKLAASFRDGCWLIVPAALYVVYNGLVFINLRLLEPATYRILNNMRILFLGLLLQWFFRKRLAAQQWIALLLLVTACVVEQTGTFSLEGGGPLALAMMCIQGMCSSLAGVYFQWLLQKQHGSRQSIGMWTKNFYLYFWSIVTNLVAIVVFRSDLLTPSALFVNFDGAVVPIIAAAAFGGLFTSLLLRHLDVIMKEYASFIEMVVVALMQRVLFGTPLRITMLLAIALVSYSMYMYQSATATDAAPAPMLERDPASTMPMVGSTSRRSSPRSP</sequence>
<evidence type="ECO:0000256" key="6">
    <source>
        <dbReference type="SAM" id="Phobius"/>
    </source>
</evidence>
<feature type="transmembrane region" description="Helical" evidence="6">
    <location>
        <begin position="323"/>
        <end position="339"/>
    </location>
</feature>
<feature type="transmembrane region" description="Helical" evidence="6">
    <location>
        <begin position="171"/>
        <end position="191"/>
    </location>
</feature>
<evidence type="ECO:0000256" key="1">
    <source>
        <dbReference type="ARBA" id="ARBA00004141"/>
    </source>
</evidence>
<protein>
    <recommendedName>
        <fullName evidence="9">EamA domain-containing protein</fullName>
    </recommendedName>
</protein>
<keyword evidence="7" id="KW-0496">Mitochondrion</keyword>
<geneLocation type="mitochondrion" evidence="7"/>
<feature type="transmembrane region" description="Helical" evidence="6">
    <location>
        <begin position="237"/>
        <end position="256"/>
    </location>
</feature>
<dbReference type="GO" id="GO:0000139">
    <property type="term" value="C:Golgi membrane"/>
    <property type="evidence" value="ECO:0007669"/>
    <property type="project" value="InterPro"/>
</dbReference>
<evidence type="ECO:0000256" key="4">
    <source>
        <dbReference type="ARBA" id="ARBA00023136"/>
    </source>
</evidence>
<dbReference type="InterPro" id="IPR037185">
    <property type="entry name" value="EmrE-like"/>
</dbReference>
<keyword evidence="4 6" id="KW-0472">Membrane</keyword>
<proteinExistence type="predicted"/>
<dbReference type="Pfam" id="PF04142">
    <property type="entry name" value="Nuc_sug_transp"/>
    <property type="match status" value="1"/>
</dbReference>
<name>A0A3P3Y8D1_PLABS</name>
<evidence type="ECO:0000256" key="5">
    <source>
        <dbReference type="SAM" id="MobiDB-lite"/>
    </source>
</evidence>
<keyword evidence="3 6" id="KW-1133">Transmembrane helix</keyword>
<reference evidence="7 8" key="1">
    <citation type="submission" date="2018-03" db="EMBL/GenBank/DDBJ databases">
        <authorList>
            <person name="Fogelqvist J."/>
        </authorList>
    </citation>
    <scope>NUCLEOTIDE SEQUENCE [LARGE SCALE GENOMIC DNA]</scope>
</reference>
<evidence type="ECO:0008006" key="9">
    <source>
        <dbReference type="Google" id="ProtNLM"/>
    </source>
</evidence>
<feature type="transmembrane region" description="Helical" evidence="6">
    <location>
        <begin position="268"/>
        <end position="288"/>
    </location>
</feature>
<keyword evidence="2 6" id="KW-0812">Transmembrane</keyword>
<dbReference type="SUPFAM" id="SSF103481">
    <property type="entry name" value="Multidrug resistance efflux transporter EmrE"/>
    <property type="match status" value="1"/>
</dbReference>
<gene>
    <name evidence="7" type="ORF">PLBR_LOCUS3653</name>
</gene>
<organism evidence="7 8">
    <name type="scientific">Plasmodiophora brassicae</name>
    <name type="common">Clubroot disease agent</name>
    <dbReference type="NCBI Taxonomy" id="37360"/>
    <lineage>
        <taxon>Eukaryota</taxon>
        <taxon>Sar</taxon>
        <taxon>Rhizaria</taxon>
        <taxon>Endomyxa</taxon>
        <taxon>Phytomyxea</taxon>
        <taxon>Plasmodiophorida</taxon>
        <taxon>Plasmodiophoridae</taxon>
        <taxon>Plasmodiophora</taxon>
    </lineage>
</organism>
<dbReference type="InterPro" id="IPR007271">
    <property type="entry name" value="Nuc_sug_transpt"/>
</dbReference>
<feature type="transmembrane region" description="Helical" evidence="6">
    <location>
        <begin position="30"/>
        <end position="49"/>
    </location>
</feature>
<feature type="region of interest" description="Disordered" evidence="5">
    <location>
        <begin position="355"/>
        <end position="376"/>
    </location>
</feature>
<evidence type="ECO:0000313" key="7">
    <source>
        <dbReference type="EMBL" id="SPQ96438.1"/>
    </source>
</evidence>
<dbReference type="GO" id="GO:0015165">
    <property type="term" value="F:pyrimidine nucleotide-sugar transmembrane transporter activity"/>
    <property type="evidence" value="ECO:0007669"/>
    <property type="project" value="InterPro"/>
</dbReference>
<dbReference type="Proteomes" id="UP000290189">
    <property type="component" value="Unassembled WGS sequence"/>
</dbReference>
<feature type="transmembrane region" description="Helical" evidence="6">
    <location>
        <begin position="114"/>
        <end position="133"/>
    </location>
</feature>
<dbReference type="PANTHER" id="PTHR10231">
    <property type="entry name" value="NUCLEOTIDE-SUGAR TRANSMEMBRANE TRANSPORTER"/>
    <property type="match status" value="1"/>
</dbReference>
<feature type="compositionally biased region" description="Low complexity" evidence="5">
    <location>
        <begin position="366"/>
        <end position="376"/>
    </location>
</feature>
<accession>A0A3P3Y8D1</accession>
<comment type="subcellular location">
    <subcellularLocation>
        <location evidence="1">Membrane</location>
        <topology evidence="1">Multi-pass membrane protein</topology>
    </subcellularLocation>
</comment>
<evidence type="ECO:0000256" key="3">
    <source>
        <dbReference type="ARBA" id="ARBA00022989"/>
    </source>
</evidence>
<feature type="transmembrane region" description="Helical" evidence="6">
    <location>
        <begin position="197"/>
        <end position="216"/>
    </location>
</feature>